<comment type="caution">
    <text evidence="1">The sequence shown here is derived from an EMBL/GenBank/DDBJ whole genome shotgun (WGS) entry which is preliminary data.</text>
</comment>
<reference evidence="1 2" key="1">
    <citation type="submission" date="2024-04" db="EMBL/GenBank/DDBJ databases">
        <title>genome sequences of Mucor flavus KT1a and Helicostylum pulchrum KT1b strains isolation_sourced from the surface of a dry-aged beef.</title>
        <authorList>
            <person name="Toyotome T."/>
            <person name="Hosono M."/>
            <person name="Torimaru M."/>
            <person name="Fukuda K."/>
            <person name="Mikami N."/>
        </authorList>
    </citation>
    <scope>NUCLEOTIDE SEQUENCE [LARGE SCALE GENOMIC DNA]</scope>
    <source>
        <strain evidence="1 2">KT1b</strain>
    </source>
</reference>
<evidence type="ECO:0000313" key="2">
    <source>
        <dbReference type="Proteomes" id="UP001476247"/>
    </source>
</evidence>
<evidence type="ECO:0000313" key="1">
    <source>
        <dbReference type="EMBL" id="GAA5800360.1"/>
    </source>
</evidence>
<dbReference type="Proteomes" id="UP001476247">
    <property type="component" value="Unassembled WGS sequence"/>
</dbReference>
<dbReference type="EMBL" id="BAABUJ010000015">
    <property type="protein sequence ID" value="GAA5800360.1"/>
    <property type="molecule type" value="Genomic_DNA"/>
</dbReference>
<proteinExistence type="predicted"/>
<gene>
    <name evidence="1" type="ORF">HPULCUR_005788</name>
</gene>
<accession>A0ABP9Y1C4</accession>
<sequence length="98" mass="11225">MLLSRDILVNRKGDIRVFIEDKFHSGSIYSRSKGISFEMIHSYICLLKDVIEEEDVVEEKAGKSVCQVDNVIGDYDVWNHVDKDDKVTGEQVGDYDII</sequence>
<protein>
    <submittedName>
        <fullName evidence="1">Uncharacterized protein</fullName>
    </submittedName>
</protein>
<organism evidence="1 2">
    <name type="scientific">Helicostylum pulchrum</name>
    <dbReference type="NCBI Taxonomy" id="562976"/>
    <lineage>
        <taxon>Eukaryota</taxon>
        <taxon>Fungi</taxon>
        <taxon>Fungi incertae sedis</taxon>
        <taxon>Mucoromycota</taxon>
        <taxon>Mucoromycotina</taxon>
        <taxon>Mucoromycetes</taxon>
        <taxon>Mucorales</taxon>
        <taxon>Mucorineae</taxon>
        <taxon>Mucoraceae</taxon>
        <taxon>Helicostylum</taxon>
    </lineage>
</organism>
<keyword evidence="2" id="KW-1185">Reference proteome</keyword>
<name>A0ABP9Y1C4_9FUNG</name>